<feature type="region of interest" description="Disordered" evidence="1">
    <location>
        <begin position="310"/>
        <end position="333"/>
    </location>
</feature>
<proteinExistence type="predicted"/>
<gene>
    <name evidence="3" type="ORF">B0H66DRAFT_381233</name>
</gene>
<evidence type="ECO:0000313" key="4">
    <source>
        <dbReference type="Proteomes" id="UP001283341"/>
    </source>
</evidence>
<feature type="transmembrane region" description="Helical" evidence="2">
    <location>
        <begin position="58"/>
        <end position="79"/>
    </location>
</feature>
<protein>
    <submittedName>
        <fullName evidence="3">Uncharacterized protein</fullName>
    </submittedName>
</protein>
<keyword evidence="2" id="KW-1133">Transmembrane helix</keyword>
<evidence type="ECO:0000256" key="1">
    <source>
        <dbReference type="SAM" id="MobiDB-lite"/>
    </source>
</evidence>
<feature type="region of interest" description="Disordered" evidence="1">
    <location>
        <begin position="1"/>
        <end position="23"/>
    </location>
</feature>
<dbReference type="InterPro" id="IPR025444">
    <property type="entry name" value="Monooxy_af470"/>
</dbReference>
<evidence type="ECO:0000256" key="2">
    <source>
        <dbReference type="SAM" id="Phobius"/>
    </source>
</evidence>
<accession>A0AAE0HVQ2</accession>
<evidence type="ECO:0000313" key="3">
    <source>
        <dbReference type="EMBL" id="KAK3312831.1"/>
    </source>
</evidence>
<reference evidence="3" key="2">
    <citation type="submission" date="2023-06" db="EMBL/GenBank/DDBJ databases">
        <authorList>
            <consortium name="Lawrence Berkeley National Laboratory"/>
            <person name="Haridas S."/>
            <person name="Hensen N."/>
            <person name="Bonometti L."/>
            <person name="Westerberg I."/>
            <person name="Brannstrom I.O."/>
            <person name="Guillou S."/>
            <person name="Cros-Aarteil S."/>
            <person name="Calhoun S."/>
            <person name="Kuo A."/>
            <person name="Mondo S."/>
            <person name="Pangilinan J."/>
            <person name="Riley R."/>
            <person name="Labutti K."/>
            <person name="Andreopoulos B."/>
            <person name="Lipzen A."/>
            <person name="Chen C."/>
            <person name="Yanf M."/>
            <person name="Daum C."/>
            <person name="Ng V."/>
            <person name="Clum A."/>
            <person name="Steindorff A."/>
            <person name="Ohm R."/>
            <person name="Martin F."/>
            <person name="Silar P."/>
            <person name="Natvig D."/>
            <person name="Lalanne C."/>
            <person name="Gautier V."/>
            <person name="Ament-Velasquez S.L."/>
            <person name="Kruys A."/>
            <person name="Hutchinson M.I."/>
            <person name="Powell A.J."/>
            <person name="Barry K."/>
            <person name="Miller A.N."/>
            <person name="Grigoriev I.V."/>
            <person name="Debuchy R."/>
            <person name="Gladieux P."/>
            <person name="Thoren M.H."/>
            <person name="Johannesson H."/>
        </authorList>
    </citation>
    <scope>NUCLEOTIDE SEQUENCE</scope>
    <source>
        <strain evidence="3">CBS 118394</strain>
    </source>
</reference>
<keyword evidence="4" id="KW-1185">Reference proteome</keyword>
<feature type="transmembrane region" description="Helical" evidence="2">
    <location>
        <begin position="32"/>
        <end position="52"/>
    </location>
</feature>
<reference evidence="3" key="1">
    <citation type="journal article" date="2023" name="Mol. Phylogenet. Evol.">
        <title>Genome-scale phylogeny and comparative genomics of the fungal order Sordariales.</title>
        <authorList>
            <person name="Hensen N."/>
            <person name="Bonometti L."/>
            <person name="Westerberg I."/>
            <person name="Brannstrom I.O."/>
            <person name="Guillou S."/>
            <person name="Cros-Aarteil S."/>
            <person name="Calhoun S."/>
            <person name="Haridas S."/>
            <person name="Kuo A."/>
            <person name="Mondo S."/>
            <person name="Pangilinan J."/>
            <person name="Riley R."/>
            <person name="LaButti K."/>
            <person name="Andreopoulos B."/>
            <person name="Lipzen A."/>
            <person name="Chen C."/>
            <person name="Yan M."/>
            <person name="Daum C."/>
            <person name="Ng V."/>
            <person name="Clum A."/>
            <person name="Steindorff A."/>
            <person name="Ohm R.A."/>
            <person name="Martin F."/>
            <person name="Silar P."/>
            <person name="Natvig D.O."/>
            <person name="Lalanne C."/>
            <person name="Gautier V."/>
            <person name="Ament-Velasquez S.L."/>
            <person name="Kruys A."/>
            <person name="Hutchinson M.I."/>
            <person name="Powell A.J."/>
            <person name="Barry K."/>
            <person name="Miller A.N."/>
            <person name="Grigoriev I.V."/>
            <person name="Debuchy R."/>
            <person name="Gladieux P."/>
            <person name="Hiltunen Thoren M."/>
            <person name="Johannesson H."/>
        </authorList>
    </citation>
    <scope>NUCLEOTIDE SEQUENCE</scope>
    <source>
        <strain evidence="3">CBS 118394</strain>
    </source>
</reference>
<dbReference type="Pfam" id="PF13826">
    <property type="entry name" value="Monooxy_af470-like"/>
    <property type="match status" value="1"/>
</dbReference>
<feature type="compositionally biased region" description="Basic and acidic residues" evidence="1">
    <location>
        <begin position="323"/>
        <end position="333"/>
    </location>
</feature>
<dbReference type="AlphaFoldDB" id="A0AAE0HVQ2"/>
<keyword evidence="2" id="KW-0812">Transmembrane</keyword>
<sequence>MTFELKPIPVDPRPPKENNGSLAGTQGIKDNFTLSTWLLVGAFLHGIASLVLPSRYALLPVLVLLLHRIISTMLMYFGVTRNIAMDGVHIGRFSALIPGKDGTPPTGMADRDIGVIMLATRSNQSVIHVGIFWHGRADSCYVSPLGVFGPGYNQIGEFMSEMQADLHKHADELGCEYQLPSRFRFCLMVDEGKSSDFGIITVLGSTAWVNLGERATSNQIMVICYFRSAQAIHDYAHGPVHRRAWNWWNSIVKTHPHLSIMHEMYHVPKKNWENIYVNYHVTSLANMGARMNMNGESLRPLFDASRGALRTSKGRMGSGDGTDNEKYEKTAER</sequence>
<comment type="caution">
    <text evidence="3">The sequence shown here is derived from an EMBL/GenBank/DDBJ whole genome shotgun (WGS) entry which is preliminary data.</text>
</comment>
<dbReference type="EMBL" id="JAUEDM010000008">
    <property type="protein sequence ID" value="KAK3312831.1"/>
    <property type="molecule type" value="Genomic_DNA"/>
</dbReference>
<organism evidence="3 4">
    <name type="scientific">Apodospora peruviana</name>
    <dbReference type="NCBI Taxonomy" id="516989"/>
    <lineage>
        <taxon>Eukaryota</taxon>
        <taxon>Fungi</taxon>
        <taxon>Dikarya</taxon>
        <taxon>Ascomycota</taxon>
        <taxon>Pezizomycotina</taxon>
        <taxon>Sordariomycetes</taxon>
        <taxon>Sordariomycetidae</taxon>
        <taxon>Sordariales</taxon>
        <taxon>Lasiosphaeriaceae</taxon>
        <taxon>Apodospora</taxon>
    </lineage>
</organism>
<name>A0AAE0HVQ2_9PEZI</name>
<dbReference type="Proteomes" id="UP001283341">
    <property type="component" value="Unassembled WGS sequence"/>
</dbReference>
<keyword evidence="2" id="KW-0472">Membrane</keyword>